<dbReference type="GO" id="GO:0034440">
    <property type="term" value="P:lipid oxidation"/>
    <property type="evidence" value="ECO:0007669"/>
    <property type="project" value="InterPro"/>
</dbReference>
<dbReference type="InterPro" id="IPR001246">
    <property type="entry name" value="LipOase_plant"/>
</dbReference>
<keyword evidence="2" id="KW-0444">Lipid biosynthesis</keyword>
<dbReference type="InterPro" id="IPR036226">
    <property type="entry name" value="LipOase_C_sf"/>
</dbReference>
<dbReference type="SUPFAM" id="SSF49723">
    <property type="entry name" value="Lipase/lipooxygenase domain (PLAT/LH2 domain)"/>
    <property type="match status" value="1"/>
</dbReference>
<dbReference type="GO" id="GO:0006633">
    <property type="term" value="P:fatty acid biosynthetic process"/>
    <property type="evidence" value="ECO:0007669"/>
    <property type="project" value="UniProtKB-KW"/>
</dbReference>
<evidence type="ECO:0000313" key="14">
    <source>
        <dbReference type="EMBL" id="KAF2301936.1"/>
    </source>
</evidence>
<dbReference type="AlphaFoldDB" id="A0A6A6LPC9"/>
<protein>
    <recommendedName>
        <fullName evidence="16">PLAT domain-containing protein</fullName>
    </recommendedName>
</protein>
<feature type="domain" description="PLAT" evidence="12">
    <location>
        <begin position="64"/>
        <end position="183"/>
    </location>
</feature>
<keyword evidence="5" id="KW-0276">Fatty acid metabolism</keyword>
<dbReference type="PRINTS" id="PR00468">
    <property type="entry name" value="PLTLPOXGNASE"/>
</dbReference>
<evidence type="ECO:0000256" key="9">
    <source>
        <dbReference type="ARBA" id="ARBA00023160"/>
    </source>
</evidence>
<dbReference type="InterPro" id="IPR000907">
    <property type="entry name" value="LipOase"/>
</dbReference>
<dbReference type="PANTHER" id="PTHR11771">
    <property type="entry name" value="LIPOXYGENASE"/>
    <property type="match status" value="1"/>
</dbReference>
<evidence type="ECO:0008006" key="16">
    <source>
        <dbReference type="Google" id="ProtNLM"/>
    </source>
</evidence>
<keyword evidence="7" id="KW-0560">Oxidoreductase</keyword>
<name>A0A6A6LPC9_HEVBR</name>
<evidence type="ECO:0000256" key="11">
    <source>
        <dbReference type="SAM" id="MobiDB-lite"/>
    </source>
</evidence>
<dbReference type="EMBL" id="JAAGAX010000010">
    <property type="protein sequence ID" value="KAF2301936.1"/>
    <property type="molecule type" value="Genomic_DNA"/>
</dbReference>
<evidence type="ECO:0000256" key="3">
    <source>
        <dbReference type="ARBA" id="ARBA00022723"/>
    </source>
</evidence>
<dbReference type="InterPro" id="IPR001024">
    <property type="entry name" value="PLAT/LH2_dom"/>
</dbReference>
<comment type="caution">
    <text evidence="10">Lacks conserved residue(s) required for the propagation of feature annotation.</text>
</comment>
<dbReference type="GO" id="GO:0046872">
    <property type="term" value="F:metal ion binding"/>
    <property type="evidence" value="ECO:0007669"/>
    <property type="project" value="UniProtKB-KW"/>
</dbReference>
<dbReference type="GO" id="GO:0031408">
    <property type="term" value="P:oxylipin biosynthetic process"/>
    <property type="evidence" value="ECO:0007669"/>
    <property type="project" value="UniProtKB-KW"/>
</dbReference>
<comment type="similarity">
    <text evidence="1">Belongs to the lipoxygenase family.</text>
</comment>
<dbReference type="PROSITE" id="PS50095">
    <property type="entry name" value="PLAT"/>
    <property type="match status" value="1"/>
</dbReference>
<dbReference type="PROSITE" id="PS51393">
    <property type="entry name" value="LIPOXYGENASE_3"/>
    <property type="match status" value="1"/>
</dbReference>
<dbReference type="Pfam" id="PF00305">
    <property type="entry name" value="Lipoxygenase"/>
    <property type="match status" value="1"/>
</dbReference>
<feature type="region of interest" description="Disordered" evidence="11">
    <location>
        <begin position="21"/>
        <end position="53"/>
    </location>
</feature>
<keyword evidence="3" id="KW-0479">Metal-binding</keyword>
<accession>A0A6A6LPC9</accession>
<evidence type="ECO:0000256" key="7">
    <source>
        <dbReference type="ARBA" id="ARBA00023002"/>
    </source>
</evidence>
<dbReference type="Pfam" id="PF01477">
    <property type="entry name" value="PLAT"/>
    <property type="match status" value="1"/>
</dbReference>
<evidence type="ECO:0000256" key="4">
    <source>
        <dbReference type="ARBA" id="ARBA00022767"/>
    </source>
</evidence>
<keyword evidence="6" id="KW-0223">Dioxygenase</keyword>
<evidence type="ECO:0000256" key="2">
    <source>
        <dbReference type="ARBA" id="ARBA00022516"/>
    </source>
</evidence>
<gene>
    <name evidence="14" type="ORF">GH714_030556</name>
</gene>
<evidence type="ECO:0000256" key="1">
    <source>
        <dbReference type="ARBA" id="ARBA00009419"/>
    </source>
</evidence>
<sequence length="305" mass="34291">MMENNTDGDCKIDNTLIDLNAKPQQINGQNSTNQEQGMDVMSGTNHESASAVPVGSFKREPEMIPLNEKIEDRWEYFVNGIGQGSLIQLIREEIDTGKNVKSSVRGWLPKPSNHVHIVEHAADFTLPCDFGNPGAVLITNLHGKKFYLVEIVIHGLGGGSFFFSANAWIHSQKDNPESRIIFRNQAYLPSQTPPGINDLWHEDLLSIHGYGKGKRKLHGRIYHYTPYNDLCNPDKDEDLARPSLEVVRICLILGAVELAGLQPRQHLLDLCVEFFACLDFVKDGDEAFAEDEEDLYCRFKKNALN</sequence>
<dbReference type="InterPro" id="IPR036392">
    <property type="entry name" value="PLAT/LH2_dom_sf"/>
</dbReference>
<evidence type="ECO:0000259" key="13">
    <source>
        <dbReference type="PROSITE" id="PS51393"/>
    </source>
</evidence>
<evidence type="ECO:0000256" key="6">
    <source>
        <dbReference type="ARBA" id="ARBA00022964"/>
    </source>
</evidence>
<comment type="caution">
    <text evidence="14">The sequence shown here is derived from an EMBL/GenBank/DDBJ whole genome shotgun (WGS) entry which is preliminary data.</text>
</comment>
<dbReference type="Proteomes" id="UP000467840">
    <property type="component" value="Chromosome 4"/>
</dbReference>
<dbReference type="Gene3D" id="4.10.375.10">
    <property type="entry name" value="Lipoxygenase-1, Domain 2"/>
    <property type="match status" value="1"/>
</dbReference>
<evidence type="ECO:0000256" key="10">
    <source>
        <dbReference type="PROSITE-ProRule" id="PRU00152"/>
    </source>
</evidence>
<feature type="domain" description="Lipoxygenase" evidence="13">
    <location>
        <begin position="186"/>
        <end position="305"/>
    </location>
</feature>
<keyword evidence="4" id="KW-0925">Oxylipin biosynthesis</keyword>
<dbReference type="SMART" id="SM00308">
    <property type="entry name" value="LH2"/>
    <property type="match status" value="1"/>
</dbReference>
<reference evidence="14 15" key="1">
    <citation type="journal article" date="2020" name="Mol. Plant">
        <title>The Chromosome-Based Rubber Tree Genome Provides New Insights into Spurge Genome Evolution and Rubber Biosynthesis.</title>
        <authorList>
            <person name="Liu J."/>
            <person name="Shi C."/>
            <person name="Shi C.C."/>
            <person name="Li W."/>
            <person name="Zhang Q.J."/>
            <person name="Zhang Y."/>
            <person name="Li K."/>
            <person name="Lu H.F."/>
            <person name="Shi C."/>
            <person name="Zhu S.T."/>
            <person name="Xiao Z.Y."/>
            <person name="Nan H."/>
            <person name="Yue Y."/>
            <person name="Zhu X.G."/>
            <person name="Wu Y."/>
            <person name="Hong X.N."/>
            <person name="Fan G.Y."/>
            <person name="Tong Y."/>
            <person name="Zhang D."/>
            <person name="Mao C.L."/>
            <person name="Liu Y.L."/>
            <person name="Hao S.J."/>
            <person name="Liu W.Q."/>
            <person name="Lv M.Q."/>
            <person name="Zhang H.B."/>
            <person name="Liu Y."/>
            <person name="Hu-Tang G.R."/>
            <person name="Wang J.P."/>
            <person name="Wang J.H."/>
            <person name="Sun Y.H."/>
            <person name="Ni S.B."/>
            <person name="Chen W.B."/>
            <person name="Zhang X.C."/>
            <person name="Jiao Y.N."/>
            <person name="Eichler E.E."/>
            <person name="Li G.H."/>
            <person name="Liu X."/>
            <person name="Gao L.Z."/>
        </authorList>
    </citation>
    <scope>NUCLEOTIDE SEQUENCE [LARGE SCALE GENOMIC DNA]</scope>
    <source>
        <strain evidence="15">cv. GT1</strain>
        <tissue evidence="14">Leaf</tissue>
    </source>
</reference>
<keyword evidence="15" id="KW-1185">Reference proteome</keyword>
<dbReference type="GO" id="GO:0016702">
    <property type="term" value="F:oxidoreductase activity, acting on single donors with incorporation of molecular oxygen, incorporation of two atoms of oxygen"/>
    <property type="evidence" value="ECO:0007669"/>
    <property type="project" value="InterPro"/>
</dbReference>
<proteinExistence type="inferred from homology"/>
<dbReference type="Gene3D" id="2.60.60.20">
    <property type="entry name" value="PLAT/LH2 domain"/>
    <property type="match status" value="1"/>
</dbReference>
<feature type="compositionally biased region" description="Polar residues" evidence="11">
    <location>
        <begin position="22"/>
        <end position="48"/>
    </location>
</feature>
<dbReference type="InterPro" id="IPR013819">
    <property type="entry name" value="LipOase_C"/>
</dbReference>
<evidence type="ECO:0000313" key="15">
    <source>
        <dbReference type="Proteomes" id="UP000467840"/>
    </source>
</evidence>
<keyword evidence="9" id="KW-0275">Fatty acid biosynthesis</keyword>
<evidence type="ECO:0000256" key="8">
    <source>
        <dbReference type="ARBA" id="ARBA00023098"/>
    </source>
</evidence>
<evidence type="ECO:0000256" key="5">
    <source>
        <dbReference type="ARBA" id="ARBA00022832"/>
    </source>
</evidence>
<keyword evidence="8" id="KW-0443">Lipid metabolism</keyword>
<organism evidence="14 15">
    <name type="scientific">Hevea brasiliensis</name>
    <name type="common">Para rubber tree</name>
    <name type="synonym">Siphonia brasiliensis</name>
    <dbReference type="NCBI Taxonomy" id="3981"/>
    <lineage>
        <taxon>Eukaryota</taxon>
        <taxon>Viridiplantae</taxon>
        <taxon>Streptophyta</taxon>
        <taxon>Embryophyta</taxon>
        <taxon>Tracheophyta</taxon>
        <taxon>Spermatophyta</taxon>
        <taxon>Magnoliopsida</taxon>
        <taxon>eudicotyledons</taxon>
        <taxon>Gunneridae</taxon>
        <taxon>Pentapetalae</taxon>
        <taxon>rosids</taxon>
        <taxon>fabids</taxon>
        <taxon>Malpighiales</taxon>
        <taxon>Euphorbiaceae</taxon>
        <taxon>Crotonoideae</taxon>
        <taxon>Micrandreae</taxon>
        <taxon>Hevea</taxon>
    </lineage>
</organism>
<evidence type="ECO:0000259" key="12">
    <source>
        <dbReference type="PROSITE" id="PS50095"/>
    </source>
</evidence>
<dbReference type="SUPFAM" id="SSF48484">
    <property type="entry name" value="Lipoxigenase"/>
    <property type="match status" value="1"/>
</dbReference>